<organism evidence="2 3">
    <name type="scientific">Formimonas warabiya</name>
    <dbReference type="NCBI Taxonomy" id="1761012"/>
    <lineage>
        <taxon>Bacteria</taxon>
        <taxon>Bacillati</taxon>
        <taxon>Bacillota</taxon>
        <taxon>Clostridia</taxon>
        <taxon>Eubacteriales</taxon>
        <taxon>Peptococcaceae</taxon>
        <taxon>Candidatus Formimonas</taxon>
    </lineage>
</organism>
<dbReference type="OrthoDB" id="2080364at2"/>
<protein>
    <recommendedName>
        <fullName evidence="1">RNA polymerase sigma-70 region 2 domain-containing protein</fullName>
    </recommendedName>
</protein>
<dbReference type="Proteomes" id="UP000323521">
    <property type="component" value="Chromosome"/>
</dbReference>
<dbReference type="InterPro" id="IPR013325">
    <property type="entry name" value="RNA_pol_sigma_r2"/>
</dbReference>
<reference evidence="2 3" key="1">
    <citation type="submission" date="2016-10" db="EMBL/GenBank/DDBJ databases">
        <title>Complete Genome Sequence of Peptococcaceae strain DCMF.</title>
        <authorList>
            <person name="Edwards R.J."/>
            <person name="Holland S.I."/>
            <person name="Deshpande N.P."/>
            <person name="Wong Y.K."/>
            <person name="Ertan H."/>
            <person name="Manefield M."/>
            <person name="Russell T.L."/>
            <person name="Lee M.J."/>
        </authorList>
    </citation>
    <scope>NUCLEOTIDE SEQUENCE [LARGE SCALE GENOMIC DNA]</scope>
    <source>
        <strain evidence="2 3">DCMF</strain>
    </source>
</reference>
<name>A0A3G1KTM5_FORW1</name>
<evidence type="ECO:0000259" key="1">
    <source>
        <dbReference type="Pfam" id="PF04542"/>
    </source>
</evidence>
<accession>A0A3G1KTM5</accession>
<feature type="domain" description="RNA polymerase sigma-70 region 2" evidence="1">
    <location>
        <begin position="18"/>
        <end position="54"/>
    </location>
</feature>
<evidence type="ECO:0000313" key="3">
    <source>
        <dbReference type="Proteomes" id="UP000323521"/>
    </source>
</evidence>
<dbReference type="KEGG" id="fwa:DCMF_14395"/>
<sequence length="60" mass="7046">MIQRFKQGSKETFEQVMKNYHQYAFKIAYGIIGDDRDAEEMVQEAFITVYYQIDSNGIEG</sequence>
<dbReference type="EMBL" id="CP017634">
    <property type="protein sequence ID" value="ATW25796.1"/>
    <property type="molecule type" value="Genomic_DNA"/>
</dbReference>
<gene>
    <name evidence="2" type="ORF">DCMF_14395</name>
</gene>
<dbReference type="SUPFAM" id="SSF88946">
    <property type="entry name" value="Sigma2 domain of RNA polymerase sigma factors"/>
    <property type="match status" value="1"/>
</dbReference>
<dbReference type="InterPro" id="IPR007627">
    <property type="entry name" value="RNA_pol_sigma70_r2"/>
</dbReference>
<dbReference type="Gene3D" id="1.10.1740.10">
    <property type="match status" value="1"/>
</dbReference>
<keyword evidence="3" id="KW-1185">Reference proteome</keyword>
<dbReference type="Pfam" id="PF04542">
    <property type="entry name" value="Sigma70_r2"/>
    <property type="match status" value="1"/>
</dbReference>
<dbReference type="AlphaFoldDB" id="A0A3G1KTM5"/>
<dbReference type="GO" id="GO:0003700">
    <property type="term" value="F:DNA-binding transcription factor activity"/>
    <property type="evidence" value="ECO:0007669"/>
    <property type="project" value="InterPro"/>
</dbReference>
<proteinExistence type="predicted"/>
<dbReference type="GO" id="GO:0006352">
    <property type="term" value="P:DNA-templated transcription initiation"/>
    <property type="evidence" value="ECO:0007669"/>
    <property type="project" value="InterPro"/>
</dbReference>
<evidence type="ECO:0000313" key="2">
    <source>
        <dbReference type="EMBL" id="ATW25796.1"/>
    </source>
</evidence>